<sequence length="219" mass="23411">MGLLLLCFGAVSLSGACTPLMHISLPVSSIVETAETAKPTTTTADVMVKWNKPAHCGAELANVVEDLRAIGVEAKNAQCGETSTGTKFIFSMDVTLVTNAGERPAGAGLVLEIDAEIGKIQGTNITLVGMNTAGKLAELTGYEKPDFLPPEIVVDVFNDTNRDYSVQFEQVFVDHEPFMPDRTFDLQRYARAAVQLNDAASAVIAAGNANRFMTLYPLP</sequence>
<evidence type="ECO:0000256" key="1">
    <source>
        <dbReference type="SAM" id="SignalP"/>
    </source>
</evidence>
<feature type="signal peptide" evidence="1">
    <location>
        <begin position="1"/>
        <end position="16"/>
    </location>
</feature>
<feature type="chain" id="PRO_5045880928" description="DUF7424 domain-containing protein" evidence="1">
    <location>
        <begin position="17"/>
        <end position="219"/>
    </location>
</feature>
<proteinExistence type="predicted"/>
<protein>
    <recommendedName>
        <fullName evidence="2">DUF7424 domain-containing protein</fullName>
    </recommendedName>
</protein>
<dbReference type="InterPro" id="IPR055847">
    <property type="entry name" value="DUF7424"/>
</dbReference>
<reference evidence="3" key="1">
    <citation type="submission" date="2022-04" db="EMBL/GenBank/DDBJ databases">
        <title>Shinella lacus sp. nov., a novel member of the genus Shinella from water.</title>
        <authorList>
            <person name="Deng Y."/>
        </authorList>
    </citation>
    <scope>NUCLEOTIDE SEQUENCE</scope>
    <source>
        <strain evidence="3">JCM 31239</strain>
    </source>
</reference>
<dbReference type="Proteomes" id="UP001177080">
    <property type="component" value="Unassembled WGS sequence"/>
</dbReference>
<dbReference type="Pfam" id="PF24199">
    <property type="entry name" value="DUF7424"/>
    <property type="match status" value="1"/>
</dbReference>
<evidence type="ECO:0000313" key="4">
    <source>
        <dbReference type="Proteomes" id="UP001177080"/>
    </source>
</evidence>
<name>A0ABT8XAH4_9HYPH</name>
<dbReference type="EMBL" id="WHSC02000002">
    <property type="protein sequence ID" value="MDO6120439.1"/>
    <property type="molecule type" value="Genomic_DNA"/>
</dbReference>
<evidence type="ECO:0000259" key="2">
    <source>
        <dbReference type="Pfam" id="PF24199"/>
    </source>
</evidence>
<gene>
    <name evidence="3" type="ORF">GB928_004510</name>
</gene>
<keyword evidence="1" id="KW-0732">Signal</keyword>
<feature type="domain" description="DUF7424" evidence="2">
    <location>
        <begin position="24"/>
        <end position="208"/>
    </location>
</feature>
<comment type="caution">
    <text evidence="3">The sequence shown here is derived from an EMBL/GenBank/DDBJ whole genome shotgun (WGS) entry which is preliminary data.</text>
</comment>
<evidence type="ECO:0000313" key="3">
    <source>
        <dbReference type="EMBL" id="MDO6120439.1"/>
    </source>
</evidence>
<organism evidence="3 4">
    <name type="scientific">Shinella curvata</name>
    <dbReference type="NCBI Taxonomy" id="1817964"/>
    <lineage>
        <taxon>Bacteria</taxon>
        <taxon>Pseudomonadati</taxon>
        <taxon>Pseudomonadota</taxon>
        <taxon>Alphaproteobacteria</taxon>
        <taxon>Hyphomicrobiales</taxon>
        <taxon>Rhizobiaceae</taxon>
        <taxon>Shinella</taxon>
    </lineage>
</organism>
<accession>A0ABT8XAH4</accession>
<dbReference type="RefSeq" id="WP_244762102.1">
    <property type="nucleotide sequence ID" value="NZ_JALJCJ010000004.1"/>
</dbReference>
<keyword evidence="4" id="KW-1185">Reference proteome</keyword>